<evidence type="ECO:0000313" key="4">
    <source>
        <dbReference type="EMBL" id="RGP02607.1"/>
    </source>
</evidence>
<feature type="domain" description="SpaA-like prealbumin fold" evidence="3">
    <location>
        <begin position="410"/>
        <end position="516"/>
    </location>
</feature>
<reference evidence="4 5" key="1">
    <citation type="submission" date="2018-08" db="EMBL/GenBank/DDBJ databases">
        <title>A genome reference for cultivated species of the human gut microbiota.</title>
        <authorList>
            <person name="Zou Y."/>
            <person name="Xue W."/>
            <person name="Luo G."/>
        </authorList>
    </citation>
    <scope>NUCLEOTIDE SEQUENCE [LARGE SCALE GENOMIC DNA]</scope>
    <source>
        <strain evidence="4 5">OF05-12</strain>
    </source>
</reference>
<evidence type="ECO:0000313" key="5">
    <source>
        <dbReference type="Proteomes" id="UP000261031"/>
    </source>
</evidence>
<dbReference type="Pfam" id="PF17802">
    <property type="entry name" value="SpaA"/>
    <property type="match status" value="1"/>
</dbReference>
<feature type="signal peptide" evidence="2">
    <location>
        <begin position="1"/>
        <end position="45"/>
    </location>
</feature>
<gene>
    <name evidence="4" type="ORF">DXA79_05035</name>
</gene>
<protein>
    <submittedName>
        <fullName evidence="4">Isopeptide-forming domain-containing fimbrial protein</fullName>
    </submittedName>
</protein>
<dbReference type="InterPro" id="IPR026466">
    <property type="entry name" value="Fim_isopep_form_D2_dom"/>
</dbReference>
<keyword evidence="2" id="KW-0732">Signal</keyword>
<dbReference type="Proteomes" id="UP000261031">
    <property type="component" value="Unassembled WGS sequence"/>
</dbReference>
<dbReference type="Gene3D" id="2.60.40.740">
    <property type="match status" value="1"/>
</dbReference>
<accession>A0A3E5HLB5</accession>
<keyword evidence="1" id="KW-0472">Membrane</keyword>
<dbReference type="EMBL" id="QSWD01000003">
    <property type="protein sequence ID" value="RGP02607.1"/>
    <property type="molecule type" value="Genomic_DNA"/>
</dbReference>
<dbReference type="GO" id="GO:0005975">
    <property type="term" value="P:carbohydrate metabolic process"/>
    <property type="evidence" value="ECO:0007669"/>
    <property type="project" value="UniProtKB-ARBA"/>
</dbReference>
<dbReference type="InterPro" id="IPR013783">
    <property type="entry name" value="Ig-like_fold"/>
</dbReference>
<name>A0A3E5HLB5_BIFPS</name>
<evidence type="ECO:0000256" key="2">
    <source>
        <dbReference type="SAM" id="SignalP"/>
    </source>
</evidence>
<dbReference type="InterPro" id="IPR041033">
    <property type="entry name" value="SpaA_PFL_dom_1"/>
</dbReference>
<sequence>MQWPLFTKNKKGKDTSMVPKPFKAAVGALAAVATLAMGFAGTAMAADTRIDAAKLAVAQPITVTSNMDISGKNLVAVQLAKYSYAQTDGTNITGFDLVDSGKKTAVANALKNAGINTSTTKSGAYAYNANNPMIWVVQNLLDSTNSPWTGQLRNFLNKLNHESAITGDAGVKLAKGANANTMTANVTPGVYAIIDRTTTGQASIVMFNGTGIDGKTTLKNGNTNYTLGTVSYKTHGTTVSKKITATSRGTIEGNGATAETSIGKTVSFELTSQVPNWTGFDKYYYALNDTYSAGLTFDPSTVKVNVNGKDLVNDSTHTYWKVTTESGKFHVIFAPTADATAAGTASDIVAMAASYPIQTAVKVTYTMTVNKNAVPQTADTNTVNVEYSRNPNTVTDHTTTPGNTVKVWVGKLQLVKKDTNNQPLAGATFQIFENGSTAAVKFVKSSDGYTYRKADLTETTGTTDTITSVSGNNGVVNITGLDGAYTMKETKSPYTGITILPNFSYTLKVNQSNGITTFNPFTQDSNKLASNTTPNGSNAQTTVINARSILDMPKTGSVWMTIFAAMTVLFVAAGTIILRKRA</sequence>
<comment type="caution">
    <text evidence="4">The sequence shown here is derived from an EMBL/GenBank/DDBJ whole genome shotgun (WGS) entry which is preliminary data.</text>
</comment>
<dbReference type="NCBIfam" id="TIGR04226">
    <property type="entry name" value="RrgB_K2N_iso_D2"/>
    <property type="match status" value="1"/>
</dbReference>
<keyword evidence="1" id="KW-1133">Transmembrane helix</keyword>
<dbReference type="Gene3D" id="2.60.40.10">
    <property type="entry name" value="Immunoglobulins"/>
    <property type="match status" value="1"/>
</dbReference>
<organism evidence="4 5">
    <name type="scientific">Bifidobacterium pseudocatenulatum</name>
    <dbReference type="NCBI Taxonomy" id="28026"/>
    <lineage>
        <taxon>Bacteria</taxon>
        <taxon>Bacillati</taxon>
        <taxon>Actinomycetota</taxon>
        <taxon>Actinomycetes</taxon>
        <taxon>Bifidobacteriales</taxon>
        <taxon>Bifidobacteriaceae</taxon>
        <taxon>Bifidobacterium</taxon>
    </lineage>
</organism>
<dbReference type="AlphaFoldDB" id="A0A3E5HLB5"/>
<evidence type="ECO:0000256" key="1">
    <source>
        <dbReference type="SAM" id="Phobius"/>
    </source>
</evidence>
<proteinExistence type="predicted"/>
<feature type="transmembrane region" description="Helical" evidence="1">
    <location>
        <begin position="558"/>
        <end position="578"/>
    </location>
</feature>
<evidence type="ECO:0000259" key="3">
    <source>
        <dbReference type="Pfam" id="PF17802"/>
    </source>
</evidence>
<keyword evidence="1" id="KW-0812">Transmembrane</keyword>
<feature type="chain" id="PRO_5017549869" evidence="2">
    <location>
        <begin position="46"/>
        <end position="582"/>
    </location>
</feature>